<comment type="caution">
    <text evidence="2">The sequence shown here is derived from an EMBL/GenBank/DDBJ whole genome shotgun (WGS) entry which is preliminary data.</text>
</comment>
<reference evidence="2 3" key="1">
    <citation type="journal article" date="2015" name="Genome Announc.">
        <title>Expanding the biotechnology potential of lactobacilli through comparative genomics of 213 strains and associated genera.</title>
        <authorList>
            <person name="Sun Z."/>
            <person name="Harris H.M."/>
            <person name="McCann A."/>
            <person name="Guo C."/>
            <person name="Argimon S."/>
            <person name="Zhang W."/>
            <person name="Yang X."/>
            <person name="Jeffery I.B."/>
            <person name="Cooney J.C."/>
            <person name="Kagawa T.F."/>
            <person name="Liu W."/>
            <person name="Song Y."/>
            <person name="Salvetti E."/>
            <person name="Wrobel A."/>
            <person name="Rasinkangas P."/>
            <person name="Parkhill J."/>
            <person name="Rea M.C."/>
            <person name="O'Sullivan O."/>
            <person name="Ritari J."/>
            <person name="Douillard F.P."/>
            <person name="Paul Ross R."/>
            <person name="Yang R."/>
            <person name="Briner A.E."/>
            <person name="Felis G.E."/>
            <person name="de Vos W.M."/>
            <person name="Barrangou R."/>
            <person name="Klaenhammer T.R."/>
            <person name="Caufield P.W."/>
            <person name="Cui Y."/>
            <person name="Zhang H."/>
            <person name="O'Toole P.W."/>
        </authorList>
    </citation>
    <scope>NUCLEOTIDE SEQUENCE [LARGE SCALE GENOMIC DNA]</scope>
    <source>
        <strain evidence="2 3">DSM 20452</strain>
    </source>
</reference>
<organism evidence="2 3">
    <name type="scientific">Ligilactobacillus murinus DSM 20452 = NBRC 14221</name>
    <dbReference type="NCBI Taxonomy" id="1423772"/>
    <lineage>
        <taxon>Bacteria</taxon>
        <taxon>Bacillati</taxon>
        <taxon>Bacillota</taxon>
        <taxon>Bacilli</taxon>
        <taxon>Lactobacillales</taxon>
        <taxon>Lactobacillaceae</taxon>
        <taxon>Ligilactobacillus</taxon>
    </lineage>
</organism>
<keyword evidence="2" id="KW-0456">Lyase</keyword>
<dbReference type="PANTHER" id="PTHR21366:SF14">
    <property type="entry name" value="GLYOXALASE DOMAIN-CONTAINING PROTEIN 5"/>
    <property type="match status" value="1"/>
</dbReference>
<dbReference type="GO" id="GO:0016829">
    <property type="term" value="F:lyase activity"/>
    <property type="evidence" value="ECO:0007669"/>
    <property type="project" value="UniProtKB-KW"/>
</dbReference>
<feature type="domain" description="VOC" evidence="1">
    <location>
        <begin position="8"/>
        <end position="128"/>
    </location>
</feature>
<dbReference type="InterPro" id="IPR037523">
    <property type="entry name" value="VOC_core"/>
</dbReference>
<name>A0A0R2B3C3_9LACO</name>
<dbReference type="EMBL" id="AYYN01000127">
    <property type="protein sequence ID" value="KRM73985.1"/>
    <property type="molecule type" value="Genomic_DNA"/>
</dbReference>
<evidence type="ECO:0000313" key="3">
    <source>
        <dbReference type="Proteomes" id="UP000051612"/>
    </source>
</evidence>
<dbReference type="PATRIC" id="fig|1423772.3.peg.671"/>
<dbReference type="SUPFAM" id="SSF54593">
    <property type="entry name" value="Glyoxalase/Bleomycin resistance protein/Dihydroxybiphenyl dioxygenase"/>
    <property type="match status" value="1"/>
</dbReference>
<evidence type="ECO:0000313" key="2">
    <source>
        <dbReference type="EMBL" id="KRM73985.1"/>
    </source>
</evidence>
<accession>A0A0R2B3C3</accession>
<dbReference type="AlphaFoldDB" id="A0A0R2B3C3"/>
<dbReference type="InterPro" id="IPR004360">
    <property type="entry name" value="Glyas_Fos-R_dOase_dom"/>
</dbReference>
<protein>
    <submittedName>
        <fullName evidence="2">Lactoylglutathione lyase family protein</fullName>
    </submittedName>
</protein>
<sequence>MITLKIKRLDHIVLTASDLAKATRFYHEVFDMPILEESETVVTLRCGHQLLKLQTTARKDALVAKTPTSGSADLCLVTGDALADDINHLKSYFVEIIAGPVTRIGANGQMTSIYLNDPDGNLIEISEY</sequence>
<dbReference type="InterPro" id="IPR050383">
    <property type="entry name" value="GlyoxalaseI/FosfomycinResist"/>
</dbReference>
<dbReference type="InterPro" id="IPR029068">
    <property type="entry name" value="Glyas_Bleomycin-R_OHBP_Dase"/>
</dbReference>
<gene>
    <name evidence="2" type="ORF">FC48_GL000608</name>
</gene>
<dbReference type="PROSITE" id="PS51819">
    <property type="entry name" value="VOC"/>
    <property type="match status" value="1"/>
</dbReference>
<dbReference type="Gene3D" id="3.10.180.10">
    <property type="entry name" value="2,3-Dihydroxybiphenyl 1,2-Dioxygenase, domain 1"/>
    <property type="match status" value="1"/>
</dbReference>
<dbReference type="PANTHER" id="PTHR21366">
    <property type="entry name" value="GLYOXALASE FAMILY PROTEIN"/>
    <property type="match status" value="1"/>
</dbReference>
<evidence type="ECO:0000259" key="1">
    <source>
        <dbReference type="PROSITE" id="PS51819"/>
    </source>
</evidence>
<proteinExistence type="predicted"/>
<dbReference type="Proteomes" id="UP000051612">
    <property type="component" value="Unassembled WGS sequence"/>
</dbReference>
<dbReference type="Pfam" id="PF00903">
    <property type="entry name" value="Glyoxalase"/>
    <property type="match status" value="1"/>
</dbReference>